<feature type="transmembrane region" description="Helical" evidence="6">
    <location>
        <begin position="226"/>
        <end position="245"/>
    </location>
</feature>
<dbReference type="InterPro" id="IPR000620">
    <property type="entry name" value="EamA_dom"/>
</dbReference>
<feature type="domain" description="EamA" evidence="7">
    <location>
        <begin position="166"/>
        <end position="296"/>
    </location>
</feature>
<dbReference type="InterPro" id="IPR050638">
    <property type="entry name" value="AA-Vitamin_Transporters"/>
</dbReference>
<feature type="transmembrane region" description="Helical" evidence="6">
    <location>
        <begin position="257"/>
        <end position="276"/>
    </location>
</feature>
<evidence type="ECO:0000259" key="7">
    <source>
        <dbReference type="Pfam" id="PF00892"/>
    </source>
</evidence>
<evidence type="ECO:0000256" key="3">
    <source>
        <dbReference type="ARBA" id="ARBA00022692"/>
    </source>
</evidence>
<dbReference type="GO" id="GO:0016020">
    <property type="term" value="C:membrane"/>
    <property type="evidence" value="ECO:0007669"/>
    <property type="project" value="UniProtKB-SubCell"/>
</dbReference>
<feature type="transmembrane region" description="Helical" evidence="6">
    <location>
        <begin position="111"/>
        <end position="130"/>
    </location>
</feature>
<comment type="subcellular location">
    <subcellularLocation>
        <location evidence="1">Membrane</location>
        <topology evidence="1">Multi-pass membrane protein</topology>
    </subcellularLocation>
</comment>
<reference evidence="8 9" key="1">
    <citation type="submission" date="2019-03" db="EMBL/GenBank/DDBJ databases">
        <title>Paracraurococcus aquatilis NE82 genome sequence.</title>
        <authorList>
            <person name="Zhao Y."/>
            <person name="Du Z."/>
        </authorList>
    </citation>
    <scope>NUCLEOTIDE SEQUENCE [LARGE SCALE GENOMIC DNA]</scope>
    <source>
        <strain evidence="8 9">NE82</strain>
    </source>
</reference>
<gene>
    <name evidence="8" type="ORF">EXY23_18590</name>
</gene>
<evidence type="ECO:0000256" key="1">
    <source>
        <dbReference type="ARBA" id="ARBA00004141"/>
    </source>
</evidence>
<feature type="domain" description="EamA" evidence="7">
    <location>
        <begin position="24"/>
        <end position="152"/>
    </location>
</feature>
<dbReference type="PANTHER" id="PTHR32322:SF2">
    <property type="entry name" value="EAMA DOMAIN-CONTAINING PROTEIN"/>
    <property type="match status" value="1"/>
</dbReference>
<keyword evidence="3 6" id="KW-0812">Transmembrane</keyword>
<dbReference type="Proteomes" id="UP000295023">
    <property type="component" value="Unassembled WGS sequence"/>
</dbReference>
<feature type="transmembrane region" description="Helical" evidence="6">
    <location>
        <begin position="22"/>
        <end position="39"/>
    </location>
</feature>
<accession>A0A4R4D9S9</accession>
<protein>
    <submittedName>
        <fullName evidence="8">DMT family transporter</fullName>
    </submittedName>
</protein>
<dbReference type="EMBL" id="SKBM01000020">
    <property type="protein sequence ID" value="TCZ57153.1"/>
    <property type="molecule type" value="Genomic_DNA"/>
</dbReference>
<comment type="caution">
    <text evidence="8">The sequence shown here is derived from an EMBL/GenBank/DDBJ whole genome shotgun (WGS) entry which is preliminary data.</text>
</comment>
<evidence type="ECO:0000313" key="8">
    <source>
        <dbReference type="EMBL" id="TCZ57153.1"/>
    </source>
</evidence>
<evidence type="ECO:0000256" key="2">
    <source>
        <dbReference type="ARBA" id="ARBA00007362"/>
    </source>
</evidence>
<feature type="transmembrane region" description="Helical" evidence="6">
    <location>
        <begin position="282"/>
        <end position="301"/>
    </location>
</feature>
<feature type="transmembrane region" description="Helical" evidence="6">
    <location>
        <begin position="137"/>
        <end position="158"/>
    </location>
</feature>
<feature type="transmembrane region" description="Helical" evidence="6">
    <location>
        <begin position="196"/>
        <end position="220"/>
    </location>
</feature>
<dbReference type="Pfam" id="PF00892">
    <property type="entry name" value="EamA"/>
    <property type="match status" value="2"/>
</dbReference>
<comment type="similarity">
    <text evidence="2">Belongs to the EamA transporter family.</text>
</comment>
<organism evidence="8 9">
    <name type="scientific">Roseicella aquatilis</name>
    <dbReference type="NCBI Taxonomy" id="2527868"/>
    <lineage>
        <taxon>Bacteria</taxon>
        <taxon>Pseudomonadati</taxon>
        <taxon>Pseudomonadota</taxon>
        <taxon>Alphaproteobacteria</taxon>
        <taxon>Acetobacterales</taxon>
        <taxon>Roseomonadaceae</taxon>
        <taxon>Roseicella</taxon>
    </lineage>
</organism>
<dbReference type="SUPFAM" id="SSF103481">
    <property type="entry name" value="Multidrug resistance efflux transporter EmrE"/>
    <property type="match status" value="2"/>
</dbReference>
<evidence type="ECO:0000256" key="5">
    <source>
        <dbReference type="ARBA" id="ARBA00023136"/>
    </source>
</evidence>
<keyword evidence="4 6" id="KW-1133">Transmembrane helix</keyword>
<keyword evidence="9" id="KW-1185">Reference proteome</keyword>
<dbReference type="InterPro" id="IPR037185">
    <property type="entry name" value="EmrE-like"/>
</dbReference>
<name>A0A4R4D9S9_9PROT</name>
<feature type="transmembrane region" description="Helical" evidence="6">
    <location>
        <begin position="83"/>
        <end position="105"/>
    </location>
</feature>
<dbReference type="OrthoDB" id="7743310at2"/>
<evidence type="ECO:0000313" key="9">
    <source>
        <dbReference type="Proteomes" id="UP000295023"/>
    </source>
</evidence>
<dbReference type="PANTHER" id="PTHR32322">
    <property type="entry name" value="INNER MEMBRANE TRANSPORTER"/>
    <property type="match status" value="1"/>
</dbReference>
<keyword evidence="5 6" id="KW-0472">Membrane</keyword>
<sequence>MPAASPACCQPMPDQQTRADRRTIAAGVLAMVLFSGNFASSRHGLAHGLSVADLVLLRSGTAGLLLAAVLWRIGLGGLSLRRGAVLALLAGAPYFLLTAAALQFAPATHAAVLNPGGTMLFAPLLGWWVLRQAPEIGVKVGLLILGAGLLLIGGASLMQGGSRAWIGDLLLLASGFTWALYGVLMRRWEVPGARAAAVAGALSLPWVPVHLLVFGAGGIPAHPAEAAVQALYQGVIAGGIAVILYSRAVALLGPARGALLPPLVPALGVFWAWLLLGEAVTPAQVAGMVLVVAGMLCGALWRGPAVRRRTDTAREAA</sequence>
<evidence type="ECO:0000256" key="6">
    <source>
        <dbReference type="SAM" id="Phobius"/>
    </source>
</evidence>
<evidence type="ECO:0000256" key="4">
    <source>
        <dbReference type="ARBA" id="ARBA00022989"/>
    </source>
</evidence>
<proteinExistence type="inferred from homology"/>
<feature type="transmembrane region" description="Helical" evidence="6">
    <location>
        <begin position="51"/>
        <end position="71"/>
    </location>
</feature>
<dbReference type="AlphaFoldDB" id="A0A4R4D9S9"/>
<feature type="transmembrane region" description="Helical" evidence="6">
    <location>
        <begin position="164"/>
        <end position="184"/>
    </location>
</feature>